<proteinExistence type="predicted"/>
<evidence type="ECO:0000313" key="2">
    <source>
        <dbReference type="EMBL" id="PTL86357.1"/>
    </source>
</evidence>
<feature type="signal peptide" evidence="1">
    <location>
        <begin position="1"/>
        <end position="21"/>
    </location>
</feature>
<organism evidence="2 3">
    <name type="scientific">Candidatus Liberibacter europaeus</name>
    <dbReference type="NCBI Taxonomy" id="744859"/>
    <lineage>
        <taxon>Bacteria</taxon>
        <taxon>Pseudomonadati</taxon>
        <taxon>Pseudomonadota</taxon>
        <taxon>Alphaproteobacteria</taxon>
        <taxon>Hyphomicrobiales</taxon>
        <taxon>Rhizobiaceae</taxon>
        <taxon>Liberibacter</taxon>
    </lineage>
</organism>
<dbReference type="AlphaFoldDB" id="A0A2T4VX58"/>
<keyword evidence="1" id="KW-0732">Signal</keyword>
<feature type="chain" id="PRO_5015716638" evidence="1">
    <location>
        <begin position="22"/>
        <end position="82"/>
    </location>
</feature>
<comment type="caution">
    <text evidence="2">The sequence shown here is derived from an EMBL/GenBank/DDBJ whole genome shotgun (WGS) entry which is preliminary data.</text>
</comment>
<dbReference type="EMBL" id="PSQJ01000004">
    <property type="protein sequence ID" value="PTL86357.1"/>
    <property type="molecule type" value="Genomic_DNA"/>
</dbReference>
<accession>A0A2T4VX58</accession>
<name>A0A2T4VX58_9HYPH</name>
<dbReference type="Proteomes" id="UP000240811">
    <property type="component" value="Unassembled WGS sequence"/>
</dbReference>
<reference evidence="3" key="1">
    <citation type="submission" date="2018-02" db="EMBL/GenBank/DDBJ databases">
        <title>Genome sequence of Candidatus Liberibacter europaeus.</title>
        <authorList>
            <person name="Frampton R.A."/>
            <person name="Thompson S.M."/>
            <person name="David C."/>
            <person name="Addison S.M."/>
            <person name="Smith G.R."/>
        </authorList>
    </citation>
    <scope>NUCLEOTIDE SEQUENCE [LARGE SCALE GENOMIC DNA]</scope>
</reference>
<evidence type="ECO:0000256" key="1">
    <source>
        <dbReference type="SAM" id="SignalP"/>
    </source>
</evidence>
<gene>
    <name evidence="2" type="ORF">C4617_03910</name>
</gene>
<sequence>MRKLALGLYALLMLTGYPAFAYKIGYCHGYGINGCCKNVHVKGYCKHVTAYVSKTTIDALQEDIKIRYVSMNLPHYFICMGV</sequence>
<evidence type="ECO:0000313" key="3">
    <source>
        <dbReference type="Proteomes" id="UP000240811"/>
    </source>
</evidence>
<protein>
    <submittedName>
        <fullName evidence="2">Uncharacterized protein</fullName>
    </submittedName>
</protein>